<dbReference type="Pfam" id="PF16487">
    <property type="entry name" value="ArgoMid"/>
    <property type="match status" value="1"/>
</dbReference>
<dbReference type="PANTHER" id="PTHR22891">
    <property type="entry name" value="EUKARYOTIC TRANSLATION INITIATION FACTOR 2C"/>
    <property type="match status" value="1"/>
</dbReference>
<dbReference type="InterPro" id="IPR036085">
    <property type="entry name" value="PAZ_dom_sf"/>
</dbReference>
<name>A0AAV2BNG9_9ARAC</name>
<accession>A0AAV2BNG9</accession>
<comment type="caution">
    <text evidence="2">The sequence shown here is derived from an EMBL/GenBank/DDBJ whole genome shotgun (WGS) entry which is preliminary data.</text>
</comment>
<dbReference type="Proteomes" id="UP001497382">
    <property type="component" value="Unassembled WGS sequence"/>
</dbReference>
<organism evidence="2 3">
    <name type="scientific">Larinioides sclopetarius</name>
    <dbReference type="NCBI Taxonomy" id="280406"/>
    <lineage>
        <taxon>Eukaryota</taxon>
        <taxon>Metazoa</taxon>
        <taxon>Ecdysozoa</taxon>
        <taxon>Arthropoda</taxon>
        <taxon>Chelicerata</taxon>
        <taxon>Arachnida</taxon>
        <taxon>Araneae</taxon>
        <taxon>Araneomorphae</taxon>
        <taxon>Entelegynae</taxon>
        <taxon>Araneoidea</taxon>
        <taxon>Araneidae</taxon>
        <taxon>Larinioides</taxon>
    </lineage>
</organism>
<dbReference type="SUPFAM" id="SSF53098">
    <property type="entry name" value="Ribonuclease H-like"/>
    <property type="match status" value="1"/>
</dbReference>
<evidence type="ECO:0000313" key="2">
    <source>
        <dbReference type="EMBL" id="CAL1297697.1"/>
    </source>
</evidence>
<dbReference type="GO" id="GO:0003723">
    <property type="term" value="F:RNA binding"/>
    <property type="evidence" value="ECO:0007669"/>
    <property type="project" value="InterPro"/>
</dbReference>
<dbReference type="Gene3D" id="3.40.50.2300">
    <property type="match status" value="1"/>
</dbReference>
<dbReference type="Pfam" id="PF02170">
    <property type="entry name" value="PAZ"/>
    <property type="match status" value="1"/>
</dbReference>
<dbReference type="PROSITE" id="PS50821">
    <property type="entry name" value="PAZ"/>
    <property type="match status" value="1"/>
</dbReference>
<evidence type="ECO:0000259" key="1">
    <source>
        <dbReference type="PROSITE" id="PS50821"/>
    </source>
</evidence>
<keyword evidence="3" id="KW-1185">Reference proteome</keyword>
<dbReference type="InterPro" id="IPR012337">
    <property type="entry name" value="RNaseH-like_sf"/>
</dbReference>
<dbReference type="Gene3D" id="2.170.260.10">
    <property type="entry name" value="paz domain"/>
    <property type="match status" value="1"/>
</dbReference>
<feature type="domain" description="PAZ" evidence="1">
    <location>
        <begin position="60"/>
        <end position="164"/>
    </location>
</feature>
<reference evidence="2 3" key="1">
    <citation type="submission" date="2024-04" db="EMBL/GenBank/DDBJ databases">
        <authorList>
            <person name="Rising A."/>
            <person name="Reimegard J."/>
            <person name="Sonavane S."/>
            <person name="Akerstrom W."/>
            <person name="Nylinder S."/>
            <person name="Hedman E."/>
            <person name="Kallberg Y."/>
        </authorList>
    </citation>
    <scope>NUCLEOTIDE SEQUENCE [LARGE SCALE GENOMIC DNA]</scope>
</reference>
<dbReference type="SUPFAM" id="SSF101690">
    <property type="entry name" value="PAZ domain"/>
    <property type="match status" value="1"/>
</dbReference>
<sequence length="379" mass="43762">MQRLQCQQYWDNSHLGNQGIVVNCVGIKVWTGYRQSLFLSQSQLLLNHDIKGKAFCPNRPLLDFLAEYLDISPLSNITRDDMRRISRELKGKKVETSLKGKRRVFVVKGLTSENATYSKIRGQDNITLADYFSKNYEPFKYPHLPCIELRREVMYPLEVCEIVNQPVVCLANKQSSEIIKFTARSPMQRFHKIVESLKMSNEFKDTYLKGFGIIIENEPLKLEGRIIAAPKLSYDKQKIIKTKDGCWNMKNKQYFRASSVYSWIVISFSNCTSLHLERFTKLLSDIAAEHGMELRPVKNICIVCEPRPVVKVISNEMFHKFETDLMVVVLPEKDKTMYADVKEFSDSKFGLVTQCVKDVSVSKKCKPSVLSNLCQKNQR</sequence>
<dbReference type="InterPro" id="IPR003100">
    <property type="entry name" value="PAZ_dom"/>
</dbReference>
<dbReference type="CDD" id="cd02846">
    <property type="entry name" value="PAZ_argonaute_like"/>
    <property type="match status" value="1"/>
</dbReference>
<evidence type="ECO:0000313" key="3">
    <source>
        <dbReference type="Proteomes" id="UP001497382"/>
    </source>
</evidence>
<dbReference type="InterPro" id="IPR032473">
    <property type="entry name" value="Argonaute_Mid_dom"/>
</dbReference>
<proteinExistence type="predicted"/>
<gene>
    <name evidence="2" type="ORF">LARSCL_LOCUS20454</name>
</gene>
<dbReference type="EMBL" id="CAXIEN010000437">
    <property type="protein sequence ID" value="CAL1297697.1"/>
    <property type="molecule type" value="Genomic_DNA"/>
</dbReference>
<protein>
    <recommendedName>
        <fullName evidence="1">PAZ domain-containing protein</fullName>
    </recommendedName>
</protein>
<dbReference type="AlphaFoldDB" id="A0AAV2BNG9"/>